<keyword evidence="5 8" id="KW-0812">Transmembrane</keyword>
<keyword evidence="11" id="KW-1185">Reference proteome</keyword>
<evidence type="ECO:0000256" key="3">
    <source>
        <dbReference type="ARBA" id="ARBA00022448"/>
    </source>
</evidence>
<feature type="transmembrane region" description="Helical" evidence="9">
    <location>
        <begin position="80"/>
        <end position="99"/>
    </location>
</feature>
<keyword evidence="6 8" id="KW-1133">Transmembrane helix</keyword>
<evidence type="ECO:0000256" key="2">
    <source>
        <dbReference type="ARBA" id="ARBA00005697"/>
    </source>
</evidence>
<dbReference type="Proteomes" id="UP000656813">
    <property type="component" value="Unassembled WGS sequence"/>
</dbReference>
<evidence type="ECO:0000313" key="10">
    <source>
        <dbReference type="EMBL" id="GGH75488.1"/>
    </source>
</evidence>
<sequence length="438" mass="46145">MKKQKTLARYFEFNKFQTSFTTETIAGVTTFLSMAYILFVNPSVLGDAGMDKNAVFTATALVSAFGTLIMGLLARYPIGVAPGMGINAFFTYSVVIGSGVPWQTALAAVILAGILFVLLTLFKIRNVLLNAIPQNLKMATASGIGLLITFIGLKNAGIVVKNEDTFVALGDITAPHTLLAILGTLITMVLLVRNVRGGIFIGLAATALIGILTGLIPTPDHVFSSAPSLAPTFGVGLSHLSDIHSGHLIIVVLTFLIVGFFDTAGTIMAVSHQAGLIQNNQLPRSGRALFASSSSFIVGGILGTSPANAYVESSAGVAAGGRTGFSAVVTAIFFLLATFLSPLLSVVTNEVTAPALIVVGSLMASAMGSIEWKRSEIAIPAFITIIAMPLTYSITNGIVLGFITYPILMTVKGRFKELHPMMIILFIIFIFFIPFLSS</sequence>
<dbReference type="AlphaFoldDB" id="A0A8J2ZTM5"/>
<feature type="transmembrane region" description="Helical" evidence="9">
    <location>
        <begin position="199"/>
        <end position="216"/>
    </location>
</feature>
<comment type="similarity">
    <text evidence="2 8">Belongs to the nucleobase:cation symporter-2 (NCS2) (TC 2.A.40) family. Azg-like subfamily.</text>
</comment>
<dbReference type="GO" id="GO:0005345">
    <property type="term" value="F:purine nucleobase transmembrane transporter activity"/>
    <property type="evidence" value="ECO:0007669"/>
    <property type="project" value="TreeGrafter"/>
</dbReference>
<dbReference type="GO" id="GO:0005886">
    <property type="term" value="C:plasma membrane"/>
    <property type="evidence" value="ECO:0007669"/>
    <property type="project" value="UniProtKB-SubCell"/>
</dbReference>
<feature type="transmembrane region" description="Helical" evidence="9">
    <location>
        <begin position="290"/>
        <end position="311"/>
    </location>
</feature>
<keyword evidence="4 8" id="KW-1003">Cell membrane</keyword>
<gene>
    <name evidence="10" type="ORF">GCM10007096_04770</name>
</gene>
<feature type="transmembrane region" description="Helical" evidence="9">
    <location>
        <begin position="54"/>
        <end position="73"/>
    </location>
</feature>
<feature type="transmembrane region" description="Helical" evidence="9">
    <location>
        <begin position="136"/>
        <end position="153"/>
    </location>
</feature>
<dbReference type="RefSeq" id="WP_188495691.1">
    <property type="nucleotide sequence ID" value="NZ_BMFV01000002.1"/>
</dbReference>
<dbReference type="PANTHER" id="PTHR43337:SF11">
    <property type="entry name" value="GUANINE_HYPOXANTHINE PERMEASE PBUG"/>
    <property type="match status" value="1"/>
</dbReference>
<dbReference type="InterPro" id="IPR045018">
    <property type="entry name" value="Azg-like"/>
</dbReference>
<dbReference type="InterPro" id="IPR026033">
    <property type="entry name" value="Azg-like_bact_archaea"/>
</dbReference>
<name>A0A8J2ZTM5_9BACL</name>
<protein>
    <submittedName>
        <fullName evidence="10">Guanine permease</fullName>
    </submittedName>
</protein>
<reference evidence="10" key="1">
    <citation type="journal article" date="2014" name="Int. J. Syst. Evol. Microbiol.">
        <title>Complete genome sequence of Corynebacterium casei LMG S-19264T (=DSM 44701T), isolated from a smear-ripened cheese.</title>
        <authorList>
            <consortium name="US DOE Joint Genome Institute (JGI-PGF)"/>
            <person name="Walter F."/>
            <person name="Albersmeier A."/>
            <person name="Kalinowski J."/>
            <person name="Ruckert C."/>
        </authorList>
    </citation>
    <scope>NUCLEOTIDE SEQUENCE</scope>
    <source>
        <strain evidence="10">CGMCC 1.12777</strain>
    </source>
</reference>
<feature type="transmembrane region" description="Helical" evidence="9">
    <location>
        <begin position="105"/>
        <end position="124"/>
    </location>
</feature>
<dbReference type="InterPro" id="IPR006043">
    <property type="entry name" value="NCS2"/>
</dbReference>
<keyword evidence="3 8" id="KW-0813">Transport</keyword>
<comment type="subcellular location">
    <subcellularLocation>
        <location evidence="1 8">Cell membrane</location>
        <topology evidence="1 8">Multi-pass membrane protein</topology>
    </subcellularLocation>
</comment>
<evidence type="ECO:0000256" key="1">
    <source>
        <dbReference type="ARBA" id="ARBA00004651"/>
    </source>
</evidence>
<evidence type="ECO:0000256" key="6">
    <source>
        <dbReference type="ARBA" id="ARBA00022989"/>
    </source>
</evidence>
<feature type="transmembrane region" description="Helical" evidence="9">
    <location>
        <begin position="20"/>
        <end position="39"/>
    </location>
</feature>
<evidence type="ECO:0000256" key="8">
    <source>
        <dbReference type="PIRNR" id="PIRNR005353"/>
    </source>
</evidence>
<feature type="transmembrane region" description="Helical" evidence="9">
    <location>
        <begin position="248"/>
        <end position="270"/>
    </location>
</feature>
<evidence type="ECO:0000256" key="4">
    <source>
        <dbReference type="ARBA" id="ARBA00022475"/>
    </source>
</evidence>
<feature type="transmembrane region" description="Helical" evidence="9">
    <location>
        <begin position="420"/>
        <end position="437"/>
    </location>
</feature>
<dbReference type="Pfam" id="PF00860">
    <property type="entry name" value="Xan_ur_permease"/>
    <property type="match status" value="1"/>
</dbReference>
<dbReference type="EMBL" id="BMFV01000002">
    <property type="protein sequence ID" value="GGH75488.1"/>
    <property type="molecule type" value="Genomic_DNA"/>
</dbReference>
<comment type="caution">
    <text evidence="10">The sequence shown here is derived from an EMBL/GenBank/DDBJ whole genome shotgun (WGS) entry which is preliminary data.</text>
</comment>
<evidence type="ECO:0000256" key="5">
    <source>
        <dbReference type="ARBA" id="ARBA00022692"/>
    </source>
</evidence>
<evidence type="ECO:0000256" key="7">
    <source>
        <dbReference type="ARBA" id="ARBA00023136"/>
    </source>
</evidence>
<feature type="transmembrane region" description="Helical" evidence="9">
    <location>
        <begin position="323"/>
        <end position="345"/>
    </location>
</feature>
<dbReference type="PANTHER" id="PTHR43337">
    <property type="entry name" value="XANTHINE/URACIL PERMEASE C887.17-RELATED"/>
    <property type="match status" value="1"/>
</dbReference>
<feature type="transmembrane region" description="Helical" evidence="9">
    <location>
        <begin position="382"/>
        <end position="408"/>
    </location>
</feature>
<proteinExistence type="inferred from homology"/>
<organism evidence="10 11">
    <name type="scientific">Pullulanibacillus pueri</name>
    <dbReference type="NCBI Taxonomy" id="1437324"/>
    <lineage>
        <taxon>Bacteria</taxon>
        <taxon>Bacillati</taxon>
        <taxon>Bacillota</taxon>
        <taxon>Bacilli</taxon>
        <taxon>Bacillales</taxon>
        <taxon>Sporolactobacillaceae</taxon>
        <taxon>Pullulanibacillus</taxon>
    </lineage>
</organism>
<evidence type="ECO:0000256" key="9">
    <source>
        <dbReference type="SAM" id="Phobius"/>
    </source>
</evidence>
<reference evidence="10" key="2">
    <citation type="submission" date="2020-09" db="EMBL/GenBank/DDBJ databases">
        <authorList>
            <person name="Sun Q."/>
            <person name="Zhou Y."/>
        </authorList>
    </citation>
    <scope>NUCLEOTIDE SEQUENCE</scope>
    <source>
        <strain evidence="10">CGMCC 1.12777</strain>
    </source>
</reference>
<dbReference type="PIRSF" id="PIRSF005353">
    <property type="entry name" value="PbuG"/>
    <property type="match status" value="1"/>
</dbReference>
<keyword evidence="7 8" id="KW-0472">Membrane</keyword>
<accession>A0A8J2ZTM5</accession>
<feature type="transmembrane region" description="Helical" evidence="9">
    <location>
        <begin position="173"/>
        <end position="192"/>
    </location>
</feature>
<evidence type="ECO:0000313" key="11">
    <source>
        <dbReference type="Proteomes" id="UP000656813"/>
    </source>
</evidence>